<organism evidence="3 4">
    <name type="scientific">Fulvitalea axinellae</name>
    <dbReference type="NCBI Taxonomy" id="1182444"/>
    <lineage>
        <taxon>Bacteria</taxon>
        <taxon>Pseudomonadati</taxon>
        <taxon>Bacteroidota</taxon>
        <taxon>Cytophagia</taxon>
        <taxon>Cytophagales</taxon>
        <taxon>Persicobacteraceae</taxon>
        <taxon>Fulvitalea</taxon>
    </lineage>
</organism>
<name>A0AAU9CLL9_9BACT</name>
<dbReference type="EMBL" id="AP025321">
    <property type="protein sequence ID" value="BDD12884.1"/>
    <property type="molecule type" value="Genomic_DNA"/>
</dbReference>
<accession>A0AAU9CLL9</accession>
<feature type="coiled-coil region" evidence="1">
    <location>
        <begin position="535"/>
        <end position="569"/>
    </location>
</feature>
<sequence length="569" mass="62440">MKKGVLLFLILACAVLAKGQQWNPNGDNTTTGSVIAKELGVDGMVISSGNTNWSEHSHIKDRGFMYTGGQSKGLFFSSYGQGATIRFQTGNGWGDLPHYSYVLANNGYFGVGLTDPKAKFHVRNQVVGGAVHDVLLTSLIEGKDARMQLLSSDDDNNGSALLLTNVNRSWAFHQKTSKHNNRLDIGYFASEQTEGVVDFVGLQNVHLSINPEGQVGIGTTEVDASLKFQIEDGSLGVGNVSEDQWMRLSHEMSSGYGFTFQHNNASVLTNEQGSLNQAIVLGDSDFIREETLFGVSVKNGAADWLPRMNLTGKGWLGLGGVHPKAMLHVKGEHALKFFAEGDGSELRFHSKSSNIPEAAKISFYEGTNENPLMQMVYDGNISQTDASGRLVFRGENKGAMKNLLVLQRNGKVAIGTLNPDANAQLTVKGAIHSREIKVKVDAGADFVFEDDYKPMDLESLESYVREHKHLPDVASEADMLENGVNTGEFQIQLLQKIEELTLYAIEQEKRLVAQDSTIRSLKKESDAMRDNIEKVGHLEAENKALKNSNVELSERMDRIEELLEAVKSN</sequence>
<evidence type="ECO:0000256" key="1">
    <source>
        <dbReference type="SAM" id="Coils"/>
    </source>
</evidence>
<proteinExistence type="predicted"/>
<evidence type="ECO:0000256" key="2">
    <source>
        <dbReference type="SAM" id="SignalP"/>
    </source>
</evidence>
<feature type="chain" id="PRO_5043930636" evidence="2">
    <location>
        <begin position="18"/>
        <end position="569"/>
    </location>
</feature>
<dbReference type="RefSeq" id="WP_338396075.1">
    <property type="nucleotide sequence ID" value="NZ_AP025321.1"/>
</dbReference>
<evidence type="ECO:0000313" key="4">
    <source>
        <dbReference type="Proteomes" id="UP001348817"/>
    </source>
</evidence>
<keyword evidence="4" id="KW-1185">Reference proteome</keyword>
<dbReference type="AlphaFoldDB" id="A0AAU9CLL9"/>
<protein>
    <submittedName>
        <fullName evidence="3">Uncharacterized protein</fullName>
    </submittedName>
</protein>
<keyword evidence="2" id="KW-0732">Signal</keyword>
<feature type="signal peptide" evidence="2">
    <location>
        <begin position="1"/>
        <end position="17"/>
    </location>
</feature>
<geneLocation type="plasmid" evidence="3 4">
    <name>pFA7</name>
</geneLocation>
<dbReference type="Proteomes" id="UP001348817">
    <property type="component" value="Plasmid pFA7"/>
</dbReference>
<dbReference type="KEGG" id="fax:FUAX_53160"/>
<keyword evidence="1" id="KW-0175">Coiled coil</keyword>
<keyword evidence="3" id="KW-0614">Plasmid</keyword>
<gene>
    <name evidence="3" type="ORF">FUAX_53160</name>
</gene>
<reference evidence="3 4" key="1">
    <citation type="submission" date="2021-12" db="EMBL/GenBank/DDBJ databases">
        <title>Genome sequencing of bacteria with rrn-lacking chromosome and rrn-plasmid.</title>
        <authorList>
            <person name="Anda M."/>
            <person name="Iwasaki W."/>
        </authorList>
    </citation>
    <scope>NUCLEOTIDE SEQUENCE [LARGE SCALE GENOMIC DNA]</scope>
    <source>
        <strain evidence="3 4">DSM 100852</strain>
        <plasmid evidence="3 4">pFA7</plasmid>
    </source>
</reference>
<evidence type="ECO:0000313" key="3">
    <source>
        <dbReference type="EMBL" id="BDD12884.1"/>
    </source>
</evidence>